<name>A0A2H3D594_ARMGA</name>
<keyword evidence="2" id="KW-1185">Reference proteome</keyword>
<dbReference type="Proteomes" id="UP000217790">
    <property type="component" value="Unassembled WGS sequence"/>
</dbReference>
<organism evidence="1 2">
    <name type="scientific">Armillaria gallica</name>
    <name type="common">Bulbous honey fungus</name>
    <name type="synonym">Armillaria bulbosa</name>
    <dbReference type="NCBI Taxonomy" id="47427"/>
    <lineage>
        <taxon>Eukaryota</taxon>
        <taxon>Fungi</taxon>
        <taxon>Dikarya</taxon>
        <taxon>Basidiomycota</taxon>
        <taxon>Agaricomycotina</taxon>
        <taxon>Agaricomycetes</taxon>
        <taxon>Agaricomycetidae</taxon>
        <taxon>Agaricales</taxon>
        <taxon>Marasmiineae</taxon>
        <taxon>Physalacriaceae</taxon>
        <taxon>Armillaria</taxon>
    </lineage>
</organism>
<evidence type="ECO:0000313" key="2">
    <source>
        <dbReference type="Proteomes" id="UP000217790"/>
    </source>
</evidence>
<dbReference type="OMA" id="NKTHHRD"/>
<proteinExistence type="predicted"/>
<reference evidence="2" key="1">
    <citation type="journal article" date="2017" name="Nat. Ecol. Evol.">
        <title>Genome expansion and lineage-specific genetic innovations in the forest pathogenic fungi Armillaria.</title>
        <authorList>
            <person name="Sipos G."/>
            <person name="Prasanna A.N."/>
            <person name="Walter M.C."/>
            <person name="O'Connor E."/>
            <person name="Balint B."/>
            <person name="Krizsan K."/>
            <person name="Kiss B."/>
            <person name="Hess J."/>
            <person name="Varga T."/>
            <person name="Slot J."/>
            <person name="Riley R."/>
            <person name="Boka B."/>
            <person name="Rigling D."/>
            <person name="Barry K."/>
            <person name="Lee J."/>
            <person name="Mihaltcheva S."/>
            <person name="LaButti K."/>
            <person name="Lipzen A."/>
            <person name="Waldron R."/>
            <person name="Moloney N.M."/>
            <person name="Sperisen C."/>
            <person name="Kredics L."/>
            <person name="Vagvoelgyi C."/>
            <person name="Patrignani A."/>
            <person name="Fitzpatrick D."/>
            <person name="Nagy I."/>
            <person name="Doyle S."/>
            <person name="Anderson J.B."/>
            <person name="Grigoriev I.V."/>
            <person name="Gueldener U."/>
            <person name="Muensterkoetter M."/>
            <person name="Nagy L.G."/>
        </authorList>
    </citation>
    <scope>NUCLEOTIDE SEQUENCE [LARGE SCALE GENOMIC DNA]</scope>
    <source>
        <strain evidence="2">Ar21-2</strain>
    </source>
</reference>
<accession>A0A2H3D594</accession>
<dbReference type="InParanoid" id="A0A2H3D594"/>
<dbReference type="OrthoDB" id="2935442at2759"/>
<gene>
    <name evidence="1" type="ORF">ARMGADRAFT_1082693</name>
</gene>
<dbReference type="EMBL" id="KZ293665">
    <property type="protein sequence ID" value="PBK90419.1"/>
    <property type="molecule type" value="Genomic_DNA"/>
</dbReference>
<protein>
    <submittedName>
        <fullName evidence="1">Uncharacterized protein</fullName>
    </submittedName>
</protein>
<evidence type="ECO:0000313" key="1">
    <source>
        <dbReference type="EMBL" id="PBK90419.1"/>
    </source>
</evidence>
<sequence>MNMNSHHIEDDEMSISKEIYALTDTIGAARVVEILHSMIGNSVEDLDVRYIGRTLQNNYATTGYIPLEATPPPRNVHSTAPTRGTIREMPPSDPTAFDAWIVGLFLRNVDTSYQHPEWLYARKQAPRHISPTDPAAFDAWIVSFITRNKANKTHHRDAVRDEPHNSTFVDTLSGGPSGLATVMAGQSYPQHGLPWWIVPPWIHLLLRVPSPVVATTVPRWLSNGEPSFMFMSHAHVS</sequence>
<dbReference type="AlphaFoldDB" id="A0A2H3D594"/>